<accession>K0TCF9</accession>
<comment type="caution">
    <text evidence="1">The sequence shown here is derived from an EMBL/GenBank/DDBJ whole genome shotgun (WGS) entry which is preliminary data.</text>
</comment>
<dbReference type="Proteomes" id="UP000266841">
    <property type="component" value="Unassembled WGS sequence"/>
</dbReference>
<evidence type="ECO:0000313" key="1">
    <source>
        <dbReference type="EMBL" id="EJK76423.1"/>
    </source>
</evidence>
<protein>
    <submittedName>
        <fullName evidence="1">Uncharacterized protein</fullName>
    </submittedName>
</protein>
<gene>
    <name evidence="1" type="ORF">THAOC_01814</name>
</gene>
<organism evidence="1 2">
    <name type="scientific">Thalassiosira oceanica</name>
    <name type="common">Marine diatom</name>
    <dbReference type="NCBI Taxonomy" id="159749"/>
    <lineage>
        <taxon>Eukaryota</taxon>
        <taxon>Sar</taxon>
        <taxon>Stramenopiles</taxon>
        <taxon>Ochrophyta</taxon>
        <taxon>Bacillariophyta</taxon>
        <taxon>Coscinodiscophyceae</taxon>
        <taxon>Thalassiosirophycidae</taxon>
        <taxon>Thalassiosirales</taxon>
        <taxon>Thalassiosiraceae</taxon>
        <taxon>Thalassiosira</taxon>
    </lineage>
</organism>
<feature type="non-terminal residue" evidence="1">
    <location>
        <position position="1"/>
    </location>
</feature>
<evidence type="ECO:0000313" key="2">
    <source>
        <dbReference type="Proteomes" id="UP000266841"/>
    </source>
</evidence>
<reference evidence="1 2" key="1">
    <citation type="journal article" date="2012" name="Genome Biol.">
        <title>Genome and low-iron response of an oceanic diatom adapted to chronic iron limitation.</title>
        <authorList>
            <person name="Lommer M."/>
            <person name="Specht M."/>
            <person name="Roy A.S."/>
            <person name="Kraemer L."/>
            <person name="Andreson R."/>
            <person name="Gutowska M.A."/>
            <person name="Wolf J."/>
            <person name="Bergner S.V."/>
            <person name="Schilhabel M.B."/>
            <person name="Klostermeier U.C."/>
            <person name="Beiko R.G."/>
            <person name="Rosenstiel P."/>
            <person name="Hippler M."/>
            <person name="Laroche J."/>
        </authorList>
    </citation>
    <scope>NUCLEOTIDE SEQUENCE [LARGE SCALE GENOMIC DNA]</scope>
    <source>
        <strain evidence="1 2">CCMP1005</strain>
    </source>
</reference>
<keyword evidence="2" id="KW-1185">Reference proteome</keyword>
<dbReference type="AlphaFoldDB" id="K0TCF9"/>
<sequence length="121" mass="12239">SVTPSPPTIRSNHGLTACQRMAYEGGAVGDVVSSCNDSDAACIGMASDGGKVEKVERSCNNGGEAGCAEIAIEGGEVGSVVSSCNNGEFGEARARSKLSFLLGSLTPPPGHSCNHFAISMF</sequence>
<proteinExistence type="predicted"/>
<dbReference type="EMBL" id="AGNL01002168">
    <property type="protein sequence ID" value="EJK76423.1"/>
    <property type="molecule type" value="Genomic_DNA"/>
</dbReference>
<name>K0TCF9_THAOC</name>